<protein>
    <submittedName>
        <fullName evidence="2">STAS domain protein</fullName>
    </submittedName>
</protein>
<dbReference type="InterPro" id="IPR002645">
    <property type="entry name" value="STAS_dom"/>
</dbReference>
<feature type="domain" description="STAS" evidence="1">
    <location>
        <begin position="50"/>
        <end position="152"/>
    </location>
</feature>
<dbReference type="Pfam" id="PF01740">
    <property type="entry name" value="STAS"/>
    <property type="match status" value="1"/>
</dbReference>
<proteinExistence type="predicted"/>
<dbReference type="Gene3D" id="3.30.750.24">
    <property type="entry name" value="STAS domain"/>
    <property type="match status" value="1"/>
</dbReference>
<gene>
    <name evidence="2" type="ORF">Mal4_30150</name>
</gene>
<evidence type="ECO:0000313" key="2">
    <source>
        <dbReference type="EMBL" id="QDU38685.1"/>
    </source>
</evidence>
<dbReference type="InterPro" id="IPR036513">
    <property type="entry name" value="STAS_dom_sf"/>
</dbReference>
<name>A0A517Z891_9PLAN</name>
<reference evidence="2 3" key="1">
    <citation type="submission" date="2019-02" db="EMBL/GenBank/DDBJ databases">
        <title>Deep-cultivation of Planctomycetes and their phenomic and genomic characterization uncovers novel biology.</title>
        <authorList>
            <person name="Wiegand S."/>
            <person name="Jogler M."/>
            <person name="Boedeker C."/>
            <person name="Pinto D."/>
            <person name="Vollmers J."/>
            <person name="Rivas-Marin E."/>
            <person name="Kohn T."/>
            <person name="Peeters S.H."/>
            <person name="Heuer A."/>
            <person name="Rast P."/>
            <person name="Oberbeckmann S."/>
            <person name="Bunk B."/>
            <person name="Jeske O."/>
            <person name="Meyerdierks A."/>
            <person name="Storesund J.E."/>
            <person name="Kallscheuer N."/>
            <person name="Luecker S."/>
            <person name="Lage O.M."/>
            <person name="Pohl T."/>
            <person name="Merkel B.J."/>
            <person name="Hornburger P."/>
            <person name="Mueller R.-W."/>
            <person name="Bruemmer F."/>
            <person name="Labrenz M."/>
            <person name="Spormann A.M."/>
            <person name="Op den Camp H."/>
            <person name="Overmann J."/>
            <person name="Amann R."/>
            <person name="Jetten M.S.M."/>
            <person name="Mascher T."/>
            <person name="Medema M.H."/>
            <person name="Devos D.P."/>
            <person name="Kaster A.-K."/>
            <person name="Ovreas L."/>
            <person name="Rohde M."/>
            <person name="Galperin M.Y."/>
            <person name="Jogler C."/>
        </authorList>
    </citation>
    <scope>NUCLEOTIDE SEQUENCE [LARGE SCALE GENOMIC DNA]</scope>
    <source>
        <strain evidence="2 3">Mal4</strain>
    </source>
</reference>
<organism evidence="2 3">
    <name type="scientific">Maioricimonas rarisocia</name>
    <dbReference type="NCBI Taxonomy" id="2528026"/>
    <lineage>
        <taxon>Bacteria</taxon>
        <taxon>Pseudomonadati</taxon>
        <taxon>Planctomycetota</taxon>
        <taxon>Planctomycetia</taxon>
        <taxon>Planctomycetales</taxon>
        <taxon>Planctomycetaceae</taxon>
        <taxon>Maioricimonas</taxon>
    </lineage>
</organism>
<dbReference type="RefSeq" id="WP_145369943.1">
    <property type="nucleotide sequence ID" value="NZ_CP036275.1"/>
</dbReference>
<dbReference type="PANTHER" id="PTHR33495:SF2">
    <property type="entry name" value="ANTI-SIGMA FACTOR ANTAGONIST TM_1081-RELATED"/>
    <property type="match status" value="1"/>
</dbReference>
<dbReference type="Proteomes" id="UP000320496">
    <property type="component" value="Chromosome"/>
</dbReference>
<evidence type="ECO:0000313" key="3">
    <source>
        <dbReference type="Proteomes" id="UP000320496"/>
    </source>
</evidence>
<dbReference type="SUPFAM" id="SSF52091">
    <property type="entry name" value="SpoIIaa-like"/>
    <property type="match status" value="1"/>
</dbReference>
<evidence type="ECO:0000259" key="1">
    <source>
        <dbReference type="PROSITE" id="PS50801"/>
    </source>
</evidence>
<dbReference type="EMBL" id="CP036275">
    <property type="protein sequence ID" value="QDU38685.1"/>
    <property type="molecule type" value="Genomic_DNA"/>
</dbReference>
<sequence length="155" mass="16983">MRFHLTAACGALQRARDLARIVPNWLPSWNRIMQPNSEFFDRVYIRGVKVLRLNLPSLMDEGMVEQFSGALHRVTSGAGAGGESFALNFSGVPYLSSSGAGAFIRFVNQVKADGGRTVFCELKPAVGDLFKIMHLERLCPVVPTEADAVEKLAND</sequence>
<dbReference type="CDD" id="cd07043">
    <property type="entry name" value="STAS_anti-anti-sigma_factors"/>
    <property type="match status" value="1"/>
</dbReference>
<dbReference type="AlphaFoldDB" id="A0A517Z891"/>
<dbReference type="PROSITE" id="PS50801">
    <property type="entry name" value="STAS"/>
    <property type="match status" value="1"/>
</dbReference>
<keyword evidence="3" id="KW-1185">Reference proteome</keyword>
<accession>A0A517Z891</accession>
<dbReference type="PANTHER" id="PTHR33495">
    <property type="entry name" value="ANTI-SIGMA FACTOR ANTAGONIST TM_1081-RELATED-RELATED"/>
    <property type="match status" value="1"/>
</dbReference>
<dbReference type="GO" id="GO:0043856">
    <property type="term" value="F:anti-sigma factor antagonist activity"/>
    <property type="evidence" value="ECO:0007669"/>
    <property type="project" value="TreeGrafter"/>
</dbReference>
<dbReference type="KEGG" id="mri:Mal4_30150"/>
<dbReference type="OrthoDB" id="287590at2"/>